<evidence type="ECO:0000313" key="2">
    <source>
        <dbReference type="Proteomes" id="UP001163731"/>
    </source>
</evidence>
<proteinExistence type="predicted"/>
<evidence type="ECO:0000313" key="1">
    <source>
        <dbReference type="EMBL" id="MCW3170754.1"/>
    </source>
</evidence>
<keyword evidence="2" id="KW-1185">Reference proteome</keyword>
<comment type="caution">
    <text evidence="1">The sequence shown here is derived from an EMBL/GenBank/DDBJ whole genome shotgun (WGS) entry which is preliminary data.</text>
</comment>
<gene>
    <name evidence="1" type="ORF">OMO38_19665</name>
</gene>
<sequence length="226" mass="26035">MKSSILSILHGVKMVDFIGKSKAFLRVFIFPFLFLQVQFLYAQDDKSVSSAVISVSSGSKIFSADESFNQQIKQGKITVKNASVEDQKSAEKEYLVIVHKRISKISHGSLASQIKNAEAKKKSDFPKKLQKQIASRKALDDQIREIDRKYHHSSDSFSKSRNVGKHYVNERTHQQDQKEISADEKRRTAFRAIDYLYSQKFYTYNNRSINYCYTKVFSVRPPPFSV</sequence>
<protein>
    <submittedName>
        <fullName evidence="1">Uncharacterized protein</fullName>
    </submittedName>
</protein>
<dbReference type="EMBL" id="JAPDHW010000027">
    <property type="protein sequence ID" value="MCW3170754.1"/>
    <property type="molecule type" value="Genomic_DNA"/>
</dbReference>
<reference evidence="1" key="1">
    <citation type="submission" date="2022-10" db="EMBL/GenBank/DDBJ databases">
        <title>Chryseobacterium babae sp. nov. isolated from the gut of the beetle Oryctes rhinoceros, and Chryseobacterium kimseyorum sp. nov., isolated from a stick insect rearing cage.</title>
        <authorList>
            <person name="Shelomi M."/>
            <person name="Han C.-J."/>
            <person name="Chen W.-M."/>
            <person name="Chen H.-K."/>
            <person name="Liaw S.-J."/>
            <person name="Muhle E."/>
            <person name="Clermont D."/>
        </authorList>
    </citation>
    <scope>NUCLEOTIDE SEQUENCE</scope>
    <source>
        <strain evidence="1">09-1422</strain>
    </source>
</reference>
<organism evidence="1 2">
    <name type="scientific">Chryseobacterium kimseyorum</name>
    <dbReference type="NCBI Taxonomy" id="2984028"/>
    <lineage>
        <taxon>Bacteria</taxon>
        <taxon>Pseudomonadati</taxon>
        <taxon>Bacteroidota</taxon>
        <taxon>Flavobacteriia</taxon>
        <taxon>Flavobacteriales</taxon>
        <taxon>Weeksellaceae</taxon>
        <taxon>Chryseobacterium group</taxon>
        <taxon>Chryseobacterium</taxon>
    </lineage>
</organism>
<accession>A0ABT3I456</accession>
<name>A0ABT3I456_9FLAO</name>
<dbReference type="RefSeq" id="WP_264751884.1">
    <property type="nucleotide sequence ID" value="NZ_JAPDHW010000027.1"/>
</dbReference>
<dbReference type="Proteomes" id="UP001163731">
    <property type="component" value="Unassembled WGS sequence"/>
</dbReference>